<dbReference type="Pfam" id="PF04684">
    <property type="entry name" value="BAF1_ABF1"/>
    <property type="match status" value="1"/>
</dbReference>
<feature type="region of interest" description="Disordered" evidence="2">
    <location>
        <begin position="399"/>
        <end position="420"/>
    </location>
</feature>
<feature type="compositionally biased region" description="Basic and acidic residues" evidence="2">
    <location>
        <begin position="116"/>
        <end position="134"/>
    </location>
</feature>
<reference evidence="3 4" key="1">
    <citation type="submission" date="2024-05" db="EMBL/GenBank/DDBJ databases">
        <title>Long read based assembly of the Candida bracarensis genome reveals expanded adhesin content.</title>
        <authorList>
            <person name="Marcet-Houben M."/>
            <person name="Ksiezopolska E."/>
            <person name="Gabaldon T."/>
        </authorList>
    </citation>
    <scope>NUCLEOTIDE SEQUENCE [LARGE SCALE GENOMIC DNA]</scope>
    <source>
        <strain evidence="3 4">CBM6</strain>
    </source>
</reference>
<protein>
    <submittedName>
        <fullName evidence="3">ARS-binding factor 1</fullName>
    </submittedName>
</protein>
<feature type="region of interest" description="Disordered" evidence="2">
    <location>
        <begin position="449"/>
        <end position="482"/>
    </location>
</feature>
<evidence type="ECO:0000256" key="2">
    <source>
        <dbReference type="SAM" id="MobiDB-lite"/>
    </source>
</evidence>
<feature type="compositionally biased region" description="Basic and acidic residues" evidence="2">
    <location>
        <begin position="165"/>
        <end position="182"/>
    </location>
</feature>
<evidence type="ECO:0000313" key="3">
    <source>
        <dbReference type="EMBL" id="KAL3233730.1"/>
    </source>
</evidence>
<evidence type="ECO:0000256" key="1">
    <source>
        <dbReference type="SAM" id="Coils"/>
    </source>
</evidence>
<comment type="caution">
    <text evidence="3">The sequence shown here is derived from an EMBL/GenBank/DDBJ whole genome shotgun (WGS) entry which is preliminary data.</text>
</comment>
<gene>
    <name evidence="3" type="ORF">RNJ44_03770</name>
</gene>
<keyword evidence="1" id="KW-0175">Coiled coil</keyword>
<feature type="region of interest" description="Disordered" evidence="2">
    <location>
        <begin position="162"/>
        <end position="204"/>
    </location>
</feature>
<dbReference type="InterPro" id="IPR006774">
    <property type="entry name" value="BAF1_ABF1"/>
</dbReference>
<name>A0ABR4NXT9_9SACH</name>
<organism evidence="3 4">
    <name type="scientific">Nakaseomyces bracarensis</name>
    <dbReference type="NCBI Taxonomy" id="273131"/>
    <lineage>
        <taxon>Eukaryota</taxon>
        <taxon>Fungi</taxon>
        <taxon>Dikarya</taxon>
        <taxon>Ascomycota</taxon>
        <taxon>Saccharomycotina</taxon>
        <taxon>Saccharomycetes</taxon>
        <taxon>Saccharomycetales</taxon>
        <taxon>Saccharomycetaceae</taxon>
        <taxon>Nakaseomyces</taxon>
    </lineage>
</organism>
<evidence type="ECO:0000313" key="4">
    <source>
        <dbReference type="Proteomes" id="UP001623330"/>
    </source>
</evidence>
<feature type="compositionally biased region" description="Low complexity" evidence="2">
    <location>
        <begin position="331"/>
        <end position="340"/>
    </location>
</feature>
<feature type="coiled-coil region" evidence="1">
    <location>
        <begin position="371"/>
        <end position="398"/>
    </location>
</feature>
<feature type="region of interest" description="Disordered" evidence="2">
    <location>
        <begin position="114"/>
        <end position="134"/>
    </location>
</feature>
<proteinExistence type="predicted"/>
<dbReference type="Proteomes" id="UP001623330">
    <property type="component" value="Unassembled WGS sequence"/>
</dbReference>
<accession>A0ABR4NXT9</accession>
<dbReference type="EMBL" id="JBEVYD010000004">
    <property type="protein sequence ID" value="KAL3233730.1"/>
    <property type="molecule type" value="Genomic_DNA"/>
</dbReference>
<feature type="region of interest" description="Disordered" evidence="2">
    <location>
        <begin position="324"/>
        <end position="366"/>
    </location>
</feature>
<feature type="compositionally biased region" description="Polar residues" evidence="2">
    <location>
        <begin position="190"/>
        <end position="202"/>
    </location>
</feature>
<sequence length="482" mass="54937">MNIGEEALLSEGVKDVYEYSHPIINNALAVSVSEQQGKEVRRFPTLADWYDVINDYEFQSRCPIILKNSHRNKHFTFACHLKNCPFKILLSYSNPGSQGYIHGDHERSVQHMYGRPKTDDEDHELGENHNEHQHGIDDADLKYHDVDDPQVTAAIAAAVAAVGKDPNEEGVEHGNDEERKEEMDDDESSQSRSIARPNSNAPETIKGPFVVTKIIPYHDHPVQSNLSLDKFVLTKIPRILQNELNFDDVLETLVAEGGDGDVAKFRVSEYVEHSGLLDIIKARYDLLDSDITKKFLSQIARRVTTYKARFVLRKKKYGLIKSDRHPVKAESTPSVEVRTTRVSRTRRKRSIDEDESEIAQEALKRTLPEMLEQGEEHREMTEEEEEEQARKLARLGEDSELHSHNQETENSSNQNAGLHDVNPLVSIDEVPDDKLPREVAEQLRLLSSHFKDVENQNLQDEEGKKNSAEISDENIQPELRGE</sequence>
<keyword evidence="4" id="KW-1185">Reference proteome</keyword>